<accession>A0A822EXY3</accession>
<evidence type="ECO:0000313" key="1">
    <source>
        <dbReference type="EMBL" id="CAF5112691.1"/>
    </source>
</evidence>
<reference evidence="1" key="1">
    <citation type="submission" date="2021-02" db="EMBL/GenBank/DDBJ databases">
        <authorList>
            <person name="Nowell W R."/>
        </authorList>
    </citation>
    <scope>NUCLEOTIDE SEQUENCE</scope>
</reference>
<proteinExistence type="predicted"/>
<name>A0A822EXY3_9BILA</name>
<gene>
    <name evidence="1" type="ORF">QYT958_LOCUS45555</name>
    <name evidence="2" type="ORF">QYT958_LOCUS46299</name>
</gene>
<dbReference type="AlphaFoldDB" id="A0A822EXY3"/>
<evidence type="ECO:0000313" key="3">
    <source>
        <dbReference type="Proteomes" id="UP000663848"/>
    </source>
</evidence>
<evidence type="ECO:0000313" key="2">
    <source>
        <dbReference type="EMBL" id="CAF5124604.1"/>
    </source>
</evidence>
<organism evidence="1 3">
    <name type="scientific">Rotaria socialis</name>
    <dbReference type="NCBI Taxonomy" id="392032"/>
    <lineage>
        <taxon>Eukaryota</taxon>
        <taxon>Metazoa</taxon>
        <taxon>Spiralia</taxon>
        <taxon>Gnathifera</taxon>
        <taxon>Rotifera</taxon>
        <taxon>Eurotatoria</taxon>
        <taxon>Bdelloidea</taxon>
        <taxon>Philodinida</taxon>
        <taxon>Philodinidae</taxon>
        <taxon>Rotaria</taxon>
    </lineage>
</organism>
<comment type="caution">
    <text evidence="1">The sequence shown here is derived from an EMBL/GenBank/DDBJ whole genome shotgun (WGS) entry which is preliminary data.</text>
</comment>
<dbReference type="EMBL" id="CAJOBR010081600">
    <property type="protein sequence ID" value="CAF5124604.1"/>
    <property type="molecule type" value="Genomic_DNA"/>
</dbReference>
<dbReference type="EMBL" id="CAJOBR010076317">
    <property type="protein sequence ID" value="CAF5112691.1"/>
    <property type="molecule type" value="Genomic_DNA"/>
</dbReference>
<feature type="non-terminal residue" evidence="1">
    <location>
        <position position="38"/>
    </location>
</feature>
<dbReference type="Proteomes" id="UP000663848">
    <property type="component" value="Unassembled WGS sequence"/>
</dbReference>
<sequence>MELTEPKSIIFKGDIIDQFIQKEIEQGFPGAALVVTRY</sequence>
<protein>
    <submittedName>
        <fullName evidence="1">Uncharacterized protein</fullName>
    </submittedName>
</protein>